<dbReference type="Proteomes" id="UP000092154">
    <property type="component" value="Unassembled WGS sequence"/>
</dbReference>
<accession>A0A1B7MX61</accession>
<dbReference type="SUPFAM" id="SSF52141">
    <property type="entry name" value="Uracil-DNA glycosylase-like"/>
    <property type="match status" value="1"/>
</dbReference>
<dbReference type="InterPro" id="IPR036895">
    <property type="entry name" value="Uracil-DNA_glycosylase-like_sf"/>
</dbReference>
<sequence length="148" mass="17316">MKAIIESLECDTMGDSWRTALDKEFAKPYFQELKYFLIAEHQAYTVYPKHDNVPTVESRRERVRTARQLDYNLLPKSSFCLAIAPRNAQETYLRRDQNRYPMQKHECSNISPCRSKQERTPSCPCKGQYRSSYSNEIYSVQCSAVISI</sequence>
<reference evidence="1 2" key="1">
    <citation type="submission" date="2016-06" db="EMBL/GenBank/DDBJ databases">
        <title>Comparative genomics of the ectomycorrhizal sister species Rhizopogon vinicolor and Rhizopogon vesiculosus (Basidiomycota: Boletales) reveals a divergence of the mating type B locus.</title>
        <authorList>
            <consortium name="DOE Joint Genome Institute"/>
            <person name="Mujic A.B."/>
            <person name="Kuo A."/>
            <person name="Tritt A."/>
            <person name="Lipzen A."/>
            <person name="Chen C."/>
            <person name="Johnson J."/>
            <person name="Sharma A."/>
            <person name="Barry K."/>
            <person name="Grigoriev I.V."/>
            <person name="Spatafora J.W."/>
        </authorList>
    </citation>
    <scope>NUCLEOTIDE SEQUENCE [LARGE SCALE GENOMIC DNA]</scope>
    <source>
        <strain evidence="1 2">AM-OR11-026</strain>
    </source>
</reference>
<dbReference type="STRING" id="1314800.A0A1B7MX61"/>
<evidence type="ECO:0000313" key="1">
    <source>
        <dbReference type="EMBL" id="OAX37184.1"/>
    </source>
</evidence>
<protein>
    <submittedName>
        <fullName evidence="1">Uncharacterized protein</fullName>
    </submittedName>
</protein>
<organism evidence="1 2">
    <name type="scientific">Rhizopogon vinicolor AM-OR11-026</name>
    <dbReference type="NCBI Taxonomy" id="1314800"/>
    <lineage>
        <taxon>Eukaryota</taxon>
        <taxon>Fungi</taxon>
        <taxon>Dikarya</taxon>
        <taxon>Basidiomycota</taxon>
        <taxon>Agaricomycotina</taxon>
        <taxon>Agaricomycetes</taxon>
        <taxon>Agaricomycetidae</taxon>
        <taxon>Boletales</taxon>
        <taxon>Suillineae</taxon>
        <taxon>Rhizopogonaceae</taxon>
        <taxon>Rhizopogon</taxon>
    </lineage>
</organism>
<dbReference type="AlphaFoldDB" id="A0A1B7MX61"/>
<keyword evidence="2" id="KW-1185">Reference proteome</keyword>
<proteinExistence type="predicted"/>
<evidence type="ECO:0000313" key="2">
    <source>
        <dbReference type="Proteomes" id="UP000092154"/>
    </source>
</evidence>
<gene>
    <name evidence="1" type="ORF">K503DRAFT_249045</name>
</gene>
<dbReference type="EMBL" id="KV448367">
    <property type="protein sequence ID" value="OAX37184.1"/>
    <property type="molecule type" value="Genomic_DNA"/>
</dbReference>
<dbReference type="InParanoid" id="A0A1B7MX61"/>
<dbReference type="Gene3D" id="3.40.470.10">
    <property type="entry name" value="Uracil-DNA glycosylase-like domain"/>
    <property type="match status" value="1"/>
</dbReference>
<name>A0A1B7MX61_9AGAM</name>
<dbReference type="OrthoDB" id="10031947at2759"/>